<dbReference type="InterPro" id="IPR036388">
    <property type="entry name" value="WH-like_DNA-bd_sf"/>
</dbReference>
<dbReference type="Gene3D" id="1.10.10.10">
    <property type="entry name" value="Winged helix-like DNA-binding domain superfamily/Winged helix DNA-binding domain"/>
    <property type="match status" value="1"/>
</dbReference>
<evidence type="ECO:0000256" key="1">
    <source>
        <dbReference type="ARBA" id="ARBA00023015"/>
    </source>
</evidence>
<sequence>MATPQQTADPRPETPDTCPGGDQGFDIFAAVCPSRDVFAELADKWSLLLLLSLHSCGEQRFSELQRAVGGVSRKMLTQSLRALERDGLVLRTVHPETPPRVVYGLLPLGRTLAERIAPLGDWVESYAGQVVAARERFDRAHGGACTPQD</sequence>
<keyword evidence="6" id="KW-1185">Reference proteome</keyword>
<dbReference type="PANTHER" id="PTHR33204:SF39">
    <property type="entry name" value="TRANSCRIPTIONAL REGULATORY PROTEIN"/>
    <property type="match status" value="1"/>
</dbReference>
<organism evidence="5 6">
    <name type="scientific">Kitasatospora arboriphila</name>
    <dbReference type="NCBI Taxonomy" id="258052"/>
    <lineage>
        <taxon>Bacteria</taxon>
        <taxon>Bacillati</taxon>
        <taxon>Actinomycetota</taxon>
        <taxon>Actinomycetes</taxon>
        <taxon>Kitasatosporales</taxon>
        <taxon>Streptomycetaceae</taxon>
        <taxon>Kitasatospora</taxon>
    </lineage>
</organism>
<feature type="domain" description="HTH hxlR-type" evidence="4">
    <location>
        <begin position="32"/>
        <end position="131"/>
    </location>
</feature>
<dbReference type="Pfam" id="PF01638">
    <property type="entry name" value="HxlR"/>
    <property type="match status" value="1"/>
</dbReference>
<dbReference type="RefSeq" id="WP_344622014.1">
    <property type="nucleotide sequence ID" value="NZ_BAAALD010000004.1"/>
</dbReference>
<keyword evidence="3" id="KW-0804">Transcription</keyword>
<dbReference type="PROSITE" id="PS51118">
    <property type="entry name" value="HTH_HXLR"/>
    <property type="match status" value="1"/>
</dbReference>
<comment type="caution">
    <text evidence="5">The sequence shown here is derived from an EMBL/GenBank/DDBJ whole genome shotgun (WGS) entry which is preliminary data.</text>
</comment>
<dbReference type="PANTHER" id="PTHR33204">
    <property type="entry name" value="TRANSCRIPTIONAL REGULATOR, MARR FAMILY"/>
    <property type="match status" value="1"/>
</dbReference>
<keyword evidence="2" id="KW-0238">DNA-binding</keyword>
<dbReference type="InterPro" id="IPR036390">
    <property type="entry name" value="WH_DNA-bd_sf"/>
</dbReference>
<name>A0ABP4DTT4_9ACTN</name>
<evidence type="ECO:0000256" key="2">
    <source>
        <dbReference type="ARBA" id="ARBA00023125"/>
    </source>
</evidence>
<reference evidence="6" key="1">
    <citation type="journal article" date="2019" name="Int. J. Syst. Evol. Microbiol.">
        <title>The Global Catalogue of Microorganisms (GCM) 10K type strain sequencing project: providing services to taxonomists for standard genome sequencing and annotation.</title>
        <authorList>
            <consortium name="The Broad Institute Genomics Platform"/>
            <consortium name="The Broad Institute Genome Sequencing Center for Infectious Disease"/>
            <person name="Wu L."/>
            <person name="Ma J."/>
        </authorList>
    </citation>
    <scope>NUCLEOTIDE SEQUENCE [LARGE SCALE GENOMIC DNA]</scope>
    <source>
        <strain evidence="6">JCM 13002</strain>
    </source>
</reference>
<protein>
    <recommendedName>
        <fullName evidence="4">HTH hxlR-type domain-containing protein</fullName>
    </recommendedName>
</protein>
<dbReference type="Proteomes" id="UP001499987">
    <property type="component" value="Unassembled WGS sequence"/>
</dbReference>
<accession>A0ABP4DTT4</accession>
<evidence type="ECO:0000256" key="3">
    <source>
        <dbReference type="ARBA" id="ARBA00023163"/>
    </source>
</evidence>
<evidence type="ECO:0000259" key="4">
    <source>
        <dbReference type="PROSITE" id="PS51118"/>
    </source>
</evidence>
<dbReference type="EMBL" id="BAAALD010000004">
    <property type="protein sequence ID" value="GAA1071012.1"/>
    <property type="molecule type" value="Genomic_DNA"/>
</dbReference>
<evidence type="ECO:0000313" key="5">
    <source>
        <dbReference type="EMBL" id="GAA1071012.1"/>
    </source>
</evidence>
<dbReference type="InterPro" id="IPR002577">
    <property type="entry name" value="HTH_HxlR"/>
</dbReference>
<gene>
    <name evidence="5" type="ORF">GCM10009663_07620</name>
</gene>
<keyword evidence="1" id="KW-0805">Transcription regulation</keyword>
<dbReference type="SUPFAM" id="SSF46785">
    <property type="entry name" value="Winged helix' DNA-binding domain"/>
    <property type="match status" value="1"/>
</dbReference>
<proteinExistence type="predicted"/>
<evidence type="ECO:0000313" key="6">
    <source>
        <dbReference type="Proteomes" id="UP001499987"/>
    </source>
</evidence>